<evidence type="ECO:0000256" key="5">
    <source>
        <dbReference type="ARBA" id="ARBA00023242"/>
    </source>
</evidence>
<keyword evidence="2" id="KW-0805">Transcription regulation</keyword>
<sequence>MSVLDVLREVYTNLSSSSTLPSHHHHQHQQHAPLHSLPPVDDGGGGGAGGESLDDAVSFDAMGGSRRGREQSGSGVKPEPRTLRERPPASTAGLRSGGTGRKRKRARDDRSGDTSYFEWSEELMSEVLPDALESRFATAVFELGLRHSSPKVLMKLMPNTEKLTTEHIKSHLQKYRLHYARSKDEFLEFFELRLKEKFGTFCAGHMWRNLPPHLADEDAAEEDMEEQLGGLLDWQNMAELQELSAQVVREQMQLQQVLQGHIMAQVKLQRQLQDQVSAGLAKDS</sequence>
<evidence type="ECO:0000313" key="8">
    <source>
        <dbReference type="Proteomes" id="UP000664859"/>
    </source>
</evidence>
<feature type="compositionally biased region" description="Low complexity" evidence="6">
    <location>
        <begin position="30"/>
        <end position="39"/>
    </location>
</feature>
<dbReference type="Proteomes" id="UP000664859">
    <property type="component" value="Unassembled WGS sequence"/>
</dbReference>
<gene>
    <name evidence="7" type="ORF">JKP88DRAFT_308270</name>
</gene>
<accession>A0A835Z7B0</accession>
<dbReference type="OrthoDB" id="60033at2759"/>
<keyword evidence="3" id="KW-0238">DNA-binding</keyword>
<feature type="region of interest" description="Disordered" evidence="6">
    <location>
        <begin position="16"/>
        <end position="112"/>
    </location>
</feature>
<keyword evidence="4" id="KW-0804">Transcription</keyword>
<keyword evidence="8" id="KW-1185">Reference proteome</keyword>
<feature type="compositionally biased region" description="Basic and acidic residues" evidence="6">
    <location>
        <begin position="78"/>
        <end position="87"/>
    </location>
</feature>
<evidence type="ECO:0000256" key="2">
    <source>
        <dbReference type="ARBA" id="ARBA00023015"/>
    </source>
</evidence>
<dbReference type="Gene3D" id="1.10.10.60">
    <property type="entry name" value="Homeodomain-like"/>
    <property type="match status" value="1"/>
</dbReference>
<dbReference type="InterPro" id="IPR009057">
    <property type="entry name" value="Homeodomain-like_sf"/>
</dbReference>
<evidence type="ECO:0000256" key="1">
    <source>
        <dbReference type="ARBA" id="ARBA00004123"/>
    </source>
</evidence>
<dbReference type="AlphaFoldDB" id="A0A835Z7B0"/>
<dbReference type="EMBL" id="JAFCMP010000098">
    <property type="protein sequence ID" value="KAG5186997.1"/>
    <property type="molecule type" value="Genomic_DNA"/>
</dbReference>
<comment type="caution">
    <text evidence="7">The sequence shown here is derived from an EMBL/GenBank/DDBJ whole genome shotgun (WGS) entry which is preliminary data.</text>
</comment>
<proteinExistence type="predicted"/>
<dbReference type="NCBIfam" id="TIGR01557">
    <property type="entry name" value="myb_SHAQKYF"/>
    <property type="match status" value="1"/>
</dbReference>
<dbReference type="GO" id="GO:0003677">
    <property type="term" value="F:DNA binding"/>
    <property type="evidence" value="ECO:0007669"/>
    <property type="project" value="UniProtKB-KW"/>
</dbReference>
<dbReference type="PANTHER" id="PTHR31312:SF1">
    <property type="entry name" value="TRANSCRIPTION ACTIVATOR GLK1"/>
    <property type="match status" value="1"/>
</dbReference>
<evidence type="ECO:0000256" key="4">
    <source>
        <dbReference type="ARBA" id="ARBA00023163"/>
    </source>
</evidence>
<dbReference type="GO" id="GO:0005634">
    <property type="term" value="C:nucleus"/>
    <property type="evidence" value="ECO:0007669"/>
    <property type="project" value="UniProtKB-SubCell"/>
</dbReference>
<evidence type="ECO:0000256" key="3">
    <source>
        <dbReference type="ARBA" id="ARBA00023125"/>
    </source>
</evidence>
<dbReference type="InterPro" id="IPR044825">
    <property type="entry name" value="GLK1/2-like"/>
</dbReference>
<evidence type="ECO:0000313" key="7">
    <source>
        <dbReference type="EMBL" id="KAG5186997.1"/>
    </source>
</evidence>
<organism evidence="7 8">
    <name type="scientific">Tribonema minus</name>
    <dbReference type="NCBI Taxonomy" id="303371"/>
    <lineage>
        <taxon>Eukaryota</taxon>
        <taxon>Sar</taxon>
        <taxon>Stramenopiles</taxon>
        <taxon>Ochrophyta</taxon>
        <taxon>PX clade</taxon>
        <taxon>Xanthophyceae</taxon>
        <taxon>Tribonematales</taxon>
        <taxon>Tribonemataceae</taxon>
        <taxon>Tribonema</taxon>
    </lineage>
</organism>
<keyword evidence="5" id="KW-0539">Nucleus</keyword>
<reference evidence="7" key="1">
    <citation type="submission" date="2021-02" db="EMBL/GenBank/DDBJ databases">
        <title>First Annotated Genome of the Yellow-green Alga Tribonema minus.</title>
        <authorList>
            <person name="Mahan K.M."/>
        </authorList>
    </citation>
    <scope>NUCLEOTIDE SEQUENCE</scope>
    <source>
        <strain evidence="7">UTEX B ZZ1240</strain>
    </source>
</reference>
<evidence type="ECO:0000256" key="6">
    <source>
        <dbReference type="SAM" id="MobiDB-lite"/>
    </source>
</evidence>
<name>A0A835Z7B0_9STRA</name>
<dbReference type="GO" id="GO:0045893">
    <property type="term" value="P:positive regulation of DNA-templated transcription"/>
    <property type="evidence" value="ECO:0007669"/>
    <property type="project" value="InterPro"/>
</dbReference>
<comment type="subcellular location">
    <subcellularLocation>
        <location evidence="1">Nucleus</location>
    </subcellularLocation>
</comment>
<protein>
    <submittedName>
        <fullName evidence="7">Uncharacterized protein</fullName>
    </submittedName>
</protein>
<dbReference type="GO" id="GO:0003700">
    <property type="term" value="F:DNA-binding transcription factor activity"/>
    <property type="evidence" value="ECO:0007669"/>
    <property type="project" value="InterPro"/>
</dbReference>
<dbReference type="InterPro" id="IPR006447">
    <property type="entry name" value="Myb_dom_plants"/>
</dbReference>
<dbReference type="SUPFAM" id="SSF46689">
    <property type="entry name" value="Homeodomain-like"/>
    <property type="match status" value="1"/>
</dbReference>
<dbReference type="PANTHER" id="PTHR31312">
    <property type="entry name" value="TRANSCRIPTION ACTIVATOR GLK1"/>
    <property type="match status" value="1"/>
</dbReference>